<dbReference type="InterPro" id="IPR009072">
    <property type="entry name" value="Histone-fold"/>
</dbReference>
<dbReference type="Pfam" id="PF15630">
    <property type="entry name" value="CENP-S"/>
    <property type="match status" value="1"/>
</dbReference>
<dbReference type="EMBL" id="OB660352">
    <property type="protein sequence ID" value="CAD7224341.1"/>
    <property type="molecule type" value="Genomic_DNA"/>
</dbReference>
<dbReference type="AlphaFoldDB" id="A0A7R8W3U4"/>
<dbReference type="Gene3D" id="1.10.20.10">
    <property type="entry name" value="Histone, subunit A"/>
    <property type="match status" value="1"/>
</dbReference>
<reference evidence="2" key="1">
    <citation type="submission" date="2020-11" db="EMBL/GenBank/DDBJ databases">
        <authorList>
            <person name="Tran Van P."/>
        </authorList>
    </citation>
    <scope>NUCLEOTIDE SEQUENCE</scope>
</reference>
<organism evidence="2">
    <name type="scientific">Cyprideis torosa</name>
    <dbReference type="NCBI Taxonomy" id="163714"/>
    <lineage>
        <taxon>Eukaryota</taxon>
        <taxon>Metazoa</taxon>
        <taxon>Ecdysozoa</taxon>
        <taxon>Arthropoda</taxon>
        <taxon>Crustacea</taxon>
        <taxon>Oligostraca</taxon>
        <taxon>Ostracoda</taxon>
        <taxon>Podocopa</taxon>
        <taxon>Podocopida</taxon>
        <taxon>Cytherocopina</taxon>
        <taxon>Cytheroidea</taxon>
        <taxon>Cytherideidae</taxon>
        <taxon>Cyprideis</taxon>
    </lineage>
</organism>
<gene>
    <name evidence="2" type="ORF">CTOB1V02_LOCUS2308</name>
</gene>
<sequence>MNIVSGEEGINEEAMLHEQRLRAAIHYSTGKICREAAVNKGLAVDPKYISTLSEVVFDRNFLELQCGPLLTRGSGGGHPKDKGPAKPSSVSSGTKLERARSIETLPSAVKRSSEVGPPEGDLITNEGHWRIPGPSTSSALHPDLIVLEDD</sequence>
<dbReference type="InterPro" id="IPR029003">
    <property type="entry name" value="CENP-S/Mhf1"/>
</dbReference>
<accession>A0A7R8W3U4</accession>
<dbReference type="GO" id="GO:0071821">
    <property type="term" value="C:FANCM-MHF complex"/>
    <property type="evidence" value="ECO:0007669"/>
    <property type="project" value="InterPro"/>
</dbReference>
<dbReference type="GO" id="GO:0046982">
    <property type="term" value="F:protein heterodimerization activity"/>
    <property type="evidence" value="ECO:0007669"/>
    <property type="project" value="InterPro"/>
</dbReference>
<name>A0A7R8W3U4_9CRUS</name>
<protein>
    <recommendedName>
        <fullName evidence="1">Centromere protein S</fullName>
    </recommendedName>
</protein>
<dbReference type="OrthoDB" id="1872155at2759"/>
<evidence type="ECO:0000313" key="2">
    <source>
        <dbReference type="EMBL" id="CAD7224341.1"/>
    </source>
</evidence>
<evidence type="ECO:0000256" key="1">
    <source>
        <dbReference type="ARBA" id="ARBA00016400"/>
    </source>
</evidence>
<proteinExistence type="predicted"/>